<reference evidence="6" key="1">
    <citation type="submission" date="2014-03" db="EMBL/GenBank/DDBJ databases">
        <authorList>
            <person name="Aksoy S."/>
            <person name="Warren W."/>
            <person name="Wilson R.K."/>
        </authorList>
    </citation>
    <scope>NUCLEOTIDE SEQUENCE [LARGE SCALE GENOMIC DNA]</scope>
    <source>
        <strain evidence="6">IAEA</strain>
    </source>
</reference>
<dbReference type="PIRSF" id="PIRSF000862">
    <property type="entry name" value="Steryl_ester_lip"/>
    <property type="match status" value="1"/>
</dbReference>
<dbReference type="GO" id="GO:0016042">
    <property type="term" value="P:lipid catabolic process"/>
    <property type="evidence" value="ECO:0007669"/>
    <property type="project" value="UniProtKB-KW"/>
</dbReference>
<comment type="similarity">
    <text evidence="1 2">Belongs to the AB hydrolase superfamily. Lipase family.</text>
</comment>
<evidence type="ECO:0000256" key="3">
    <source>
        <dbReference type="PIRSR" id="PIRSR000862-1"/>
    </source>
</evidence>
<sequence length="372" mass="43925">MKRIHQDGFPVEQHNVLTKDGYILTLHRIPCRQTKVWDQVLWKRPVVLFLGGIYASSDVWLLSGAEDSLPYLLSKNGYDIWLGNNRGNIYSRHNIRYNDTDRDFWNFSWHEMSIYDLPAMIDFIRAYTGEERMHFVSISQGGTTFLVLNSMLPQYNKYFKTAALLAPVTYVGNTKATLAKLFGPLLGTRNYLSKVLEGVEMVSTNKYVKKILSMTCLKYEPPRACVSRLWPAFGYNTQMLNMSLLPDLMANFPVGGSFKQLMHYFQGYISKEFRQYDYGPELNWLRYHQLEPPTYQLEKVTVPVILFFAQNDYIIALEDMWKLIKRLPHVKILYKLPQKYWNHFDFICGLRVREFIFNKIVDEFNYYEYQRS</sequence>
<evidence type="ECO:0000313" key="5">
    <source>
        <dbReference type="EnsemblMetazoa" id="GBRI007475-PA"/>
    </source>
</evidence>
<evidence type="ECO:0000256" key="1">
    <source>
        <dbReference type="ARBA" id="ARBA00010701"/>
    </source>
</evidence>
<proteinExistence type="inferred from homology"/>
<dbReference type="InterPro" id="IPR006693">
    <property type="entry name" value="AB_hydrolase_lipase"/>
</dbReference>
<feature type="domain" description="Partial AB-hydrolase lipase" evidence="4">
    <location>
        <begin position="3"/>
        <end position="63"/>
    </location>
</feature>
<accession>A0A1A9W5Z0</accession>
<dbReference type="EnsemblMetazoa" id="GBRI007475-RA">
    <property type="protein sequence ID" value="GBRI007475-PA"/>
    <property type="gene ID" value="GBRI007475"/>
</dbReference>
<evidence type="ECO:0000313" key="6">
    <source>
        <dbReference type="Proteomes" id="UP000091820"/>
    </source>
</evidence>
<keyword evidence="2" id="KW-0442">Lipid degradation</keyword>
<dbReference type="FunFam" id="3.40.50.1820:FF:000179">
    <property type="entry name" value="Lipase"/>
    <property type="match status" value="1"/>
</dbReference>
<dbReference type="Proteomes" id="UP000091820">
    <property type="component" value="Unassembled WGS sequence"/>
</dbReference>
<keyword evidence="2" id="KW-0378">Hydrolase</keyword>
<dbReference type="AlphaFoldDB" id="A0A1A9W5Z0"/>
<dbReference type="VEuPathDB" id="VectorBase:GBRI007475"/>
<evidence type="ECO:0000259" key="4">
    <source>
        <dbReference type="Pfam" id="PF04083"/>
    </source>
</evidence>
<dbReference type="GO" id="GO:0016788">
    <property type="term" value="F:hydrolase activity, acting on ester bonds"/>
    <property type="evidence" value="ECO:0007669"/>
    <property type="project" value="InterPro"/>
</dbReference>
<evidence type="ECO:0000256" key="2">
    <source>
        <dbReference type="PIRNR" id="PIRNR000862"/>
    </source>
</evidence>
<reference evidence="5" key="2">
    <citation type="submission" date="2020-05" db="UniProtKB">
        <authorList>
            <consortium name="EnsemblMetazoa"/>
        </authorList>
    </citation>
    <scope>IDENTIFICATION</scope>
    <source>
        <strain evidence="5">IAEA</strain>
    </source>
</reference>
<feature type="active site" description="Nucleophile" evidence="3">
    <location>
        <position position="139"/>
    </location>
</feature>
<dbReference type="STRING" id="37001.A0A1A9W5Z0"/>
<keyword evidence="6" id="KW-1185">Reference proteome</keyword>
<feature type="active site" description="Charge relay system" evidence="3">
    <location>
        <position position="312"/>
    </location>
</feature>
<keyword evidence="2" id="KW-0443">Lipid metabolism</keyword>
<dbReference type="Gene3D" id="3.40.50.1820">
    <property type="entry name" value="alpha/beta hydrolase"/>
    <property type="match status" value="1"/>
</dbReference>
<organism evidence="5 6">
    <name type="scientific">Glossina brevipalpis</name>
    <dbReference type="NCBI Taxonomy" id="37001"/>
    <lineage>
        <taxon>Eukaryota</taxon>
        <taxon>Metazoa</taxon>
        <taxon>Ecdysozoa</taxon>
        <taxon>Arthropoda</taxon>
        <taxon>Hexapoda</taxon>
        <taxon>Insecta</taxon>
        <taxon>Pterygota</taxon>
        <taxon>Neoptera</taxon>
        <taxon>Endopterygota</taxon>
        <taxon>Diptera</taxon>
        <taxon>Brachycera</taxon>
        <taxon>Muscomorpha</taxon>
        <taxon>Hippoboscoidea</taxon>
        <taxon>Glossinidae</taxon>
        <taxon>Glossina</taxon>
    </lineage>
</organism>
<name>A0A1A9W5Z0_9MUSC</name>
<feature type="active site" description="Charge relay system" evidence="3">
    <location>
        <position position="343"/>
    </location>
</feature>
<dbReference type="InterPro" id="IPR025483">
    <property type="entry name" value="Lipase_euk"/>
</dbReference>
<dbReference type="Pfam" id="PF04083">
    <property type="entry name" value="Abhydro_lipase"/>
    <property type="match status" value="1"/>
</dbReference>
<protein>
    <recommendedName>
        <fullName evidence="2">Lipase</fullName>
    </recommendedName>
</protein>
<dbReference type="PANTHER" id="PTHR11005">
    <property type="entry name" value="LYSOSOMAL ACID LIPASE-RELATED"/>
    <property type="match status" value="1"/>
</dbReference>
<dbReference type="InterPro" id="IPR029058">
    <property type="entry name" value="AB_hydrolase_fold"/>
</dbReference>
<dbReference type="SUPFAM" id="SSF53474">
    <property type="entry name" value="alpha/beta-Hydrolases"/>
    <property type="match status" value="1"/>
</dbReference>